<keyword evidence="2" id="KW-1185">Reference proteome</keyword>
<dbReference type="AlphaFoldDB" id="A0A8S3RVF2"/>
<organism evidence="1 2">
    <name type="scientific">Mytilus edulis</name>
    <name type="common">Blue mussel</name>
    <dbReference type="NCBI Taxonomy" id="6550"/>
    <lineage>
        <taxon>Eukaryota</taxon>
        <taxon>Metazoa</taxon>
        <taxon>Spiralia</taxon>
        <taxon>Lophotrochozoa</taxon>
        <taxon>Mollusca</taxon>
        <taxon>Bivalvia</taxon>
        <taxon>Autobranchia</taxon>
        <taxon>Pteriomorphia</taxon>
        <taxon>Mytilida</taxon>
        <taxon>Mytiloidea</taxon>
        <taxon>Mytilidae</taxon>
        <taxon>Mytilinae</taxon>
        <taxon>Mytilus</taxon>
    </lineage>
</organism>
<sequence>MQSSCYLRSVEVIMENWNKKLHTAAGTGNVNDVKKCLENKADIDYQDRTSLNVKHSCNQRTTLNVKHSCNQRTTLNVKHSCNQRTTLNVTHSCSKNNTECETFLTTLNEISPEIKEQHLSCNQRTTLNVKHSCYQRTTLKVKHSCNQRMNNTECKHSQNQRTTLNVKHSCNQRTTLNVKCSCNQRTLNETSPVIRRTNVKFQSSTTLKSKNNTVSCETFL</sequence>
<evidence type="ECO:0000313" key="1">
    <source>
        <dbReference type="EMBL" id="CAG2213062.1"/>
    </source>
</evidence>
<proteinExistence type="predicted"/>
<dbReference type="EMBL" id="CAJPWZ010001323">
    <property type="protein sequence ID" value="CAG2213062.1"/>
    <property type="molecule type" value="Genomic_DNA"/>
</dbReference>
<dbReference type="Proteomes" id="UP000683360">
    <property type="component" value="Unassembled WGS sequence"/>
</dbReference>
<comment type="caution">
    <text evidence="1">The sequence shown here is derived from an EMBL/GenBank/DDBJ whole genome shotgun (WGS) entry which is preliminary data.</text>
</comment>
<accession>A0A8S3RVF2</accession>
<evidence type="ECO:0000313" key="2">
    <source>
        <dbReference type="Proteomes" id="UP000683360"/>
    </source>
</evidence>
<protein>
    <submittedName>
        <fullName evidence="1">Uncharacterized protein</fullName>
    </submittedName>
</protein>
<gene>
    <name evidence="1" type="ORF">MEDL_27003</name>
</gene>
<reference evidence="1" key="1">
    <citation type="submission" date="2021-03" db="EMBL/GenBank/DDBJ databases">
        <authorList>
            <person name="Bekaert M."/>
        </authorList>
    </citation>
    <scope>NUCLEOTIDE SEQUENCE</scope>
</reference>
<name>A0A8S3RVF2_MYTED</name>